<dbReference type="InterPro" id="IPR008271">
    <property type="entry name" value="Ser/Thr_kinase_AS"/>
</dbReference>
<dbReference type="AlphaFoldDB" id="A0A6A4I446"/>
<dbReference type="SUPFAM" id="SSF56112">
    <property type="entry name" value="Protein kinase-like (PK-like)"/>
    <property type="match status" value="1"/>
</dbReference>
<dbReference type="InterPro" id="IPR051681">
    <property type="entry name" value="Ser/Thr_Kinases-Pseudokinases"/>
</dbReference>
<dbReference type="Gene3D" id="1.10.510.10">
    <property type="entry name" value="Transferase(Phosphotransferase) domain 1"/>
    <property type="match status" value="1"/>
</dbReference>
<gene>
    <name evidence="2" type="ORF">BT96DRAFT_814671</name>
</gene>
<dbReference type="EMBL" id="ML769423">
    <property type="protein sequence ID" value="KAE9403594.1"/>
    <property type="molecule type" value="Genomic_DNA"/>
</dbReference>
<evidence type="ECO:0000259" key="1">
    <source>
        <dbReference type="PROSITE" id="PS50011"/>
    </source>
</evidence>
<organism evidence="2 3">
    <name type="scientific">Gymnopus androsaceus JB14</name>
    <dbReference type="NCBI Taxonomy" id="1447944"/>
    <lineage>
        <taxon>Eukaryota</taxon>
        <taxon>Fungi</taxon>
        <taxon>Dikarya</taxon>
        <taxon>Basidiomycota</taxon>
        <taxon>Agaricomycotina</taxon>
        <taxon>Agaricomycetes</taxon>
        <taxon>Agaricomycetidae</taxon>
        <taxon>Agaricales</taxon>
        <taxon>Marasmiineae</taxon>
        <taxon>Omphalotaceae</taxon>
        <taxon>Gymnopus</taxon>
    </lineage>
</organism>
<keyword evidence="3" id="KW-1185">Reference proteome</keyword>
<dbReference type="GO" id="GO:0004674">
    <property type="term" value="F:protein serine/threonine kinase activity"/>
    <property type="evidence" value="ECO:0007669"/>
    <property type="project" value="TreeGrafter"/>
</dbReference>
<dbReference type="Proteomes" id="UP000799118">
    <property type="component" value="Unassembled WGS sequence"/>
</dbReference>
<dbReference type="InterPro" id="IPR011009">
    <property type="entry name" value="Kinase-like_dom_sf"/>
</dbReference>
<feature type="domain" description="Protein kinase" evidence="1">
    <location>
        <begin position="1"/>
        <end position="135"/>
    </location>
</feature>
<protein>
    <submittedName>
        <fullName evidence="2">Kinase-like protein</fullName>
    </submittedName>
</protein>
<keyword evidence="2" id="KW-0418">Kinase</keyword>
<keyword evidence="2" id="KW-0808">Transferase</keyword>
<dbReference type="PROSITE" id="PS50011">
    <property type="entry name" value="PROTEIN_KINASE_DOM"/>
    <property type="match status" value="1"/>
</dbReference>
<dbReference type="GO" id="GO:0005524">
    <property type="term" value="F:ATP binding"/>
    <property type="evidence" value="ECO:0007669"/>
    <property type="project" value="InterPro"/>
</dbReference>
<dbReference type="Pfam" id="PF00069">
    <property type="entry name" value="Pkinase"/>
    <property type="match status" value="1"/>
</dbReference>
<dbReference type="InterPro" id="IPR000719">
    <property type="entry name" value="Prot_kinase_dom"/>
</dbReference>
<accession>A0A6A4I446</accession>
<dbReference type="OrthoDB" id="4062651at2759"/>
<name>A0A6A4I446_9AGAR</name>
<sequence length="135" mass="14883">MSIDLARGVTFLHSSHIAHCDIKPENLLFDKHKKLMVADLGSATYVNSAETLVQGFRGTRGWAAPGHLTFFQEMEKLFSPLRADLYSCGLVYDAMADVMPKSYQGESTLFVGVLQKGSGMRTLLKDLASTNGYTF</sequence>
<dbReference type="PROSITE" id="PS00108">
    <property type="entry name" value="PROTEIN_KINASE_ST"/>
    <property type="match status" value="1"/>
</dbReference>
<reference evidence="2" key="1">
    <citation type="journal article" date="2019" name="Environ. Microbiol.">
        <title>Fungal ecological strategies reflected in gene transcription - a case study of two litter decomposers.</title>
        <authorList>
            <person name="Barbi F."/>
            <person name="Kohler A."/>
            <person name="Barry K."/>
            <person name="Baskaran P."/>
            <person name="Daum C."/>
            <person name="Fauchery L."/>
            <person name="Ihrmark K."/>
            <person name="Kuo A."/>
            <person name="LaButti K."/>
            <person name="Lipzen A."/>
            <person name="Morin E."/>
            <person name="Grigoriev I.V."/>
            <person name="Henrissat B."/>
            <person name="Lindahl B."/>
            <person name="Martin F."/>
        </authorList>
    </citation>
    <scope>NUCLEOTIDE SEQUENCE</scope>
    <source>
        <strain evidence="2">JB14</strain>
    </source>
</reference>
<evidence type="ECO:0000313" key="2">
    <source>
        <dbReference type="EMBL" id="KAE9403594.1"/>
    </source>
</evidence>
<dbReference type="PANTHER" id="PTHR44329">
    <property type="entry name" value="SERINE/THREONINE-PROTEIN KINASE TNNI3K-RELATED"/>
    <property type="match status" value="1"/>
</dbReference>
<proteinExistence type="predicted"/>
<evidence type="ECO:0000313" key="3">
    <source>
        <dbReference type="Proteomes" id="UP000799118"/>
    </source>
</evidence>